<keyword evidence="9 13" id="KW-0030">Aminoacyl-tRNA synthetase</keyword>
<evidence type="ECO:0000256" key="3">
    <source>
        <dbReference type="ARBA" id="ARBA00022598"/>
    </source>
</evidence>
<dbReference type="PRINTS" id="PR01047">
    <property type="entry name" value="TRNASYNTHTHR"/>
</dbReference>
<dbReference type="GO" id="GO:0005737">
    <property type="term" value="C:cytoplasm"/>
    <property type="evidence" value="ECO:0007669"/>
    <property type="project" value="InterPro"/>
</dbReference>
<dbReference type="SUPFAM" id="SSF55681">
    <property type="entry name" value="Class II aaRS and biotin synthetases"/>
    <property type="match status" value="1"/>
</dbReference>
<comment type="similarity">
    <text evidence="1">Belongs to the class-II aminoacyl-tRNA synthetase family.</text>
</comment>
<reference evidence="13" key="2">
    <citation type="journal article" date="2014" name="ISME J.">
        <title>Microbial stratification in low pH oxic and suboxic macroscopic growths along an acid mine drainage.</title>
        <authorList>
            <person name="Mendez-Garcia C."/>
            <person name="Mesa V."/>
            <person name="Sprenger R.R."/>
            <person name="Richter M."/>
            <person name="Diez M.S."/>
            <person name="Solano J."/>
            <person name="Bargiela R."/>
            <person name="Golyshina O.V."/>
            <person name="Manteca A."/>
            <person name="Ramos J.L."/>
            <person name="Gallego J.R."/>
            <person name="Llorente I."/>
            <person name="Martins Dos Santos V.A."/>
            <person name="Jensen O.N."/>
            <person name="Pelaez A.I."/>
            <person name="Sanchez J."/>
            <person name="Ferrer M."/>
        </authorList>
    </citation>
    <scope>NUCLEOTIDE SEQUENCE</scope>
</reference>
<dbReference type="PROSITE" id="PS50862">
    <property type="entry name" value="AA_TRNA_LIGASE_II"/>
    <property type="match status" value="1"/>
</dbReference>
<evidence type="ECO:0000256" key="8">
    <source>
        <dbReference type="ARBA" id="ARBA00022917"/>
    </source>
</evidence>
<dbReference type="InterPro" id="IPR006195">
    <property type="entry name" value="aa-tRNA-synth_II"/>
</dbReference>
<feature type="region of interest" description="Disordered" evidence="11">
    <location>
        <begin position="504"/>
        <end position="536"/>
    </location>
</feature>
<dbReference type="AlphaFoldDB" id="T0ZL24"/>
<evidence type="ECO:0000256" key="7">
    <source>
        <dbReference type="ARBA" id="ARBA00022840"/>
    </source>
</evidence>
<dbReference type="CDD" id="cd00771">
    <property type="entry name" value="ThrRS_core"/>
    <property type="match status" value="1"/>
</dbReference>
<evidence type="ECO:0000256" key="10">
    <source>
        <dbReference type="ARBA" id="ARBA00049515"/>
    </source>
</evidence>
<dbReference type="SMART" id="SM00863">
    <property type="entry name" value="tRNA_SAD"/>
    <property type="match status" value="1"/>
</dbReference>
<dbReference type="InterPro" id="IPR004154">
    <property type="entry name" value="Anticodon-bd"/>
</dbReference>
<evidence type="ECO:0000256" key="11">
    <source>
        <dbReference type="SAM" id="MobiDB-lite"/>
    </source>
</evidence>
<dbReference type="InterPro" id="IPR036621">
    <property type="entry name" value="Anticodon-bd_dom_sf"/>
</dbReference>
<keyword evidence="8" id="KW-0648">Protein biosynthesis</keyword>
<evidence type="ECO:0000256" key="1">
    <source>
        <dbReference type="ARBA" id="ARBA00008226"/>
    </source>
</evidence>
<keyword evidence="6" id="KW-0862">Zinc</keyword>
<dbReference type="InterPro" id="IPR045864">
    <property type="entry name" value="aa-tRNA-synth_II/BPL/LPL"/>
</dbReference>
<keyword evidence="7" id="KW-0067">ATP-binding</keyword>
<dbReference type="Pfam" id="PF07973">
    <property type="entry name" value="tRNA_SAD"/>
    <property type="match status" value="1"/>
</dbReference>
<dbReference type="GO" id="GO:0046872">
    <property type="term" value="F:metal ion binding"/>
    <property type="evidence" value="ECO:0007669"/>
    <property type="project" value="UniProtKB-KW"/>
</dbReference>
<dbReference type="Gene3D" id="3.40.50.800">
    <property type="entry name" value="Anticodon-binding domain"/>
    <property type="match status" value="1"/>
</dbReference>
<dbReference type="EC" id="6.1.1.3" evidence="2"/>
<dbReference type="SUPFAM" id="SSF52954">
    <property type="entry name" value="Class II aaRS ABD-related"/>
    <property type="match status" value="1"/>
</dbReference>
<dbReference type="GO" id="GO:0006435">
    <property type="term" value="P:threonyl-tRNA aminoacylation"/>
    <property type="evidence" value="ECO:0007669"/>
    <property type="project" value="InterPro"/>
</dbReference>
<dbReference type="InterPro" id="IPR018163">
    <property type="entry name" value="Thr/Ala-tRNA-synth_IIc_edit"/>
</dbReference>
<name>T0ZL24_9ZZZZ</name>
<dbReference type="InterPro" id="IPR012947">
    <property type="entry name" value="tRNA_SAD"/>
</dbReference>
<dbReference type="GO" id="GO:0004829">
    <property type="term" value="F:threonine-tRNA ligase activity"/>
    <property type="evidence" value="ECO:0007669"/>
    <property type="project" value="UniProtKB-EC"/>
</dbReference>
<dbReference type="Gene3D" id="3.30.930.10">
    <property type="entry name" value="Bira Bifunctional Protein, Domain 2"/>
    <property type="match status" value="1"/>
</dbReference>
<proteinExistence type="inferred from homology"/>
<keyword evidence="3 13" id="KW-0436">Ligase</keyword>
<sequence length="536" mass="61054">LETVPAARPTHGPPTDEGFFYDFDVRPLTPEDLEAVRARIEEAVRRREPFVRREIPIDEARRLFRSNPHKLRYLSDVSDPNVSVYTTGSFVDLCRGPHVPDTGWLAGLHILGISAVHDGGREDGPMLQRIRGVGFPTPALRDQYLRLRQEAEARDHRGLSQRLELAMFLEEVPGFPIWLPRGMIVVRELERYVTEHLTAAGYSEVRTPLLFPQSVFETSGHWDHYRENIFLSTVDDRVFGWKPMNCPGSMLIFRSRPRSYRELPLRWAEFAPLHRREPSGTLHGLTRVREFVQDDAHLFVTEEQIEPEIRTLLDWVRNAFTTFRFEWSYELSTRPPGALGDAAQWATAEATLTRLLEEAKVPYRISPGEGAFYGPKIDIHLKDSLGRPWQTGTIQLDYQMPKRFGLEYQGADGQMHVPVVIHRTILGSWERFLGVLLEHTSGRLPPWLSPVQVRVLPIAEAHAAAAQSFLELLWSRGIRADRSESTETLPKRIRSAEIERIPYIAVSRGPGSGRRDRRSPNPAGRRARKPSGGGGS</sequence>
<gene>
    <name evidence="13" type="ORF">B1B_13081</name>
</gene>
<dbReference type="NCBIfam" id="TIGR00418">
    <property type="entry name" value="thrS"/>
    <property type="match status" value="1"/>
</dbReference>
<evidence type="ECO:0000256" key="5">
    <source>
        <dbReference type="ARBA" id="ARBA00022741"/>
    </source>
</evidence>
<evidence type="ECO:0000259" key="12">
    <source>
        <dbReference type="PROSITE" id="PS50862"/>
    </source>
</evidence>
<dbReference type="Pfam" id="PF03129">
    <property type="entry name" value="HGTP_anticodon"/>
    <property type="match status" value="1"/>
</dbReference>
<reference evidence="13" key="1">
    <citation type="submission" date="2013-08" db="EMBL/GenBank/DDBJ databases">
        <authorList>
            <person name="Mendez C."/>
            <person name="Richter M."/>
            <person name="Ferrer M."/>
            <person name="Sanchez J."/>
        </authorList>
    </citation>
    <scope>NUCLEOTIDE SEQUENCE</scope>
</reference>
<evidence type="ECO:0000256" key="9">
    <source>
        <dbReference type="ARBA" id="ARBA00023146"/>
    </source>
</evidence>
<evidence type="ECO:0000256" key="4">
    <source>
        <dbReference type="ARBA" id="ARBA00022723"/>
    </source>
</evidence>
<feature type="non-terminal residue" evidence="13">
    <location>
        <position position="536"/>
    </location>
</feature>
<dbReference type="GO" id="GO:0005524">
    <property type="term" value="F:ATP binding"/>
    <property type="evidence" value="ECO:0007669"/>
    <property type="project" value="UniProtKB-KW"/>
</dbReference>
<dbReference type="EMBL" id="AUZY01008602">
    <property type="protein sequence ID" value="EQD45378.1"/>
    <property type="molecule type" value="Genomic_DNA"/>
</dbReference>
<feature type="non-terminal residue" evidence="13">
    <location>
        <position position="1"/>
    </location>
</feature>
<dbReference type="SUPFAM" id="SSF55186">
    <property type="entry name" value="ThrRS/AlaRS common domain"/>
    <property type="match status" value="1"/>
</dbReference>
<feature type="domain" description="Aminoacyl-transfer RNA synthetases class-II family profile" evidence="12">
    <location>
        <begin position="182"/>
        <end position="445"/>
    </location>
</feature>
<keyword evidence="4" id="KW-0479">Metal-binding</keyword>
<evidence type="ECO:0000256" key="6">
    <source>
        <dbReference type="ARBA" id="ARBA00022833"/>
    </source>
</evidence>
<dbReference type="InterPro" id="IPR002314">
    <property type="entry name" value="aa-tRNA-synt_IIb"/>
</dbReference>
<dbReference type="PANTHER" id="PTHR11451:SF44">
    <property type="entry name" value="THREONINE--TRNA LIGASE, CHLOROPLASTIC_MITOCHONDRIAL 2"/>
    <property type="match status" value="1"/>
</dbReference>
<protein>
    <recommendedName>
        <fullName evidence="2">threonine--tRNA ligase</fullName>
        <ecNumber evidence="2">6.1.1.3</ecNumber>
    </recommendedName>
</protein>
<keyword evidence="5" id="KW-0547">Nucleotide-binding</keyword>
<dbReference type="FunFam" id="3.30.930.10:FF:000002">
    <property type="entry name" value="Threonine--tRNA ligase"/>
    <property type="match status" value="1"/>
</dbReference>
<dbReference type="InterPro" id="IPR002320">
    <property type="entry name" value="Thr-tRNA-ligase_IIa"/>
</dbReference>
<comment type="catalytic activity">
    <reaction evidence="10">
        <text>tRNA(Thr) + L-threonine + ATP = L-threonyl-tRNA(Thr) + AMP + diphosphate + H(+)</text>
        <dbReference type="Rhea" id="RHEA:24624"/>
        <dbReference type="Rhea" id="RHEA-COMP:9670"/>
        <dbReference type="Rhea" id="RHEA-COMP:9704"/>
        <dbReference type="ChEBI" id="CHEBI:15378"/>
        <dbReference type="ChEBI" id="CHEBI:30616"/>
        <dbReference type="ChEBI" id="CHEBI:33019"/>
        <dbReference type="ChEBI" id="CHEBI:57926"/>
        <dbReference type="ChEBI" id="CHEBI:78442"/>
        <dbReference type="ChEBI" id="CHEBI:78534"/>
        <dbReference type="ChEBI" id="CHEBI:456215"/>
        <dbReference type="EC" id="6.1.1.3"/>
    </reaction>
</comment>
<evidence type="ECO:0000256" key="2">
    <source>
        <dbReference type="ARBA" id="ARBA00013163"/>
    </source>
</evidence>
<dbReference type="Gene3D" id="3.30.980.10">
    <property type="entry name" value="Threonyl-trna Synthetase, Chain A, domain 2"/>
    <property type="match status" value="1"/>
</dbReference>
<accession>T0ZL24</accession>
<dbReference type="PANTHER" id="PTHR11451">
    <property type="entry name" value="THREONINE-TRNA LIGASE"/>
    <property type="match status" value="1"/>
</dbReference>
<dbReference type="InterPro" id="IPR033728">
    <property type="entry name" value="ThrRS_core"/>
</dbReference>
<evidence type="ECO:0000313" key="13">
    <source>
        <dbReference type="EMBL" id="EQD45378.1"/>
    </source>
</evidence>
<comment type="caution">
    <text evidence="13">The sequence shown here is derived from an EMBL/GenBank/DDBJ whole genome shotgun (WGS) entry which is preliminary data.</text>
</comment>
<dbReference type="HAMAP" id="MF_00184">
    <property type="entry name" value="Thr_tRNA_synth"/>
    <property type="match status" value="1"/>
</dbReference>
<organism evidence="13">
    <name type="scientific">mine drainage metagenome</name>
    <dbReference type="NCBI Taxonomy" id="410659"/>
    <lineage>
        <taxon>unclassified sequences</taxon>
        <taxon>metagenomes</taxon>
        <taxon>ecological metagenomes</taxon>
    </lineage>
</organism>
<dbReference type="Pfam" id="PF00587">
    <property type="entry name" value="tRNA-synt_2b"/>
    <property type="match status" value="1"/>
</dbReference>